<dbReference type="GO" id="GO:0003676">
    <property type="term" value="F:nucleic acid binding"/>
    <property type="evidence" value="ECO:0007669"/>
    <property type="project" value="InterPro"/>
</dbReference>
<gene>
    <name evidence="1" type="primary">Tcb2-L12</name>
    <name evidence="1" type="ORF">Hamer_G004233</name>
</gene>
<protein>
    <submittedName>
        <fullName evidence="1">Putative Transposable element Tcb2 transposase-like 12</fullName>
    </submittedName>
</protein>
<organism evidence="1 2">
    <name type="scientific">Homarus americanus</name>
    <name type="common">American lobster</name>
    <dbReference type="NCBI Taxonomy" id="6706"/>
    <lineage>
        <taxon>Eukaryota</taxon>
        <taxon>Metazoa</taxon>
        <taxon>Ecdysozoa</taxon>
        <taxon>Arthropoda</taxon>
        <taxon>Crustacea</taxon>
        <taxon>Multicrustacea</taxon>
        <taxon>Malacostraca</taxon>
        <taxon>Eumalacostraca</taxon>
        <taxon>Eucarida</taxon>
        <taxon>Decapoda</taxon>
        <taxon>Pleocyemata</taxon>
        <taxon>Astacidea</taxon>
        <taxon>Nephropoidea</taxon>
        <taxon>Nephropidae</taxon>
        <taxon>Homarus</taxon>
    </lineage>
</organism>
<dbReference type="EMBL" id="JAHLQT010033114">
    <property type="protein sequence ID" value="KAG7159581.1"/>
    <property type="molecule type" value="Genomic_DNA"/>
</dbReference>
<accession>A0A8J5JNS5</accession>
<comment type="caution">
    <text evidence="1">The sequence shown here is derived from an EMBL/GenBank/DDBJ whole genome shotgun (WGS) entry which is preliminary data.</text>
</comment>
<dbReference type="AlphaFoldDB" id="A0A8J5JNS5"/>
<keyword evidence="2" id="KW-1185">Reference proteome</keyword>
<dbReference type="InterPro" id="IPR036397">
    <property type="entry name" value="RNaseH_sf"/>
</dbReference>
<dbReference type="Proteomes" id="UP000747542">
    <property type="component" value="Unassembled WGS sequence"/>
</dbReference>
<evidence type="ECO:0000313" key="1">
    <source>
        <dbReference type="EMBL" id="KAG7159581.1"/>
    </source>
</evidence>
<sequence>MWSDESTVQCVKMSGNRVRRPVTASRFYHRYTKKTVKHPDHVMVWGCFSGAVGRGGLYFLPHNVTMNSDRKMWFSDLDVDYFKKLSDSMAKRLQMVIDNKG</sequence>
<reference evidence="1" key="1">
    <citation type="journal article" date="2021" name="Sci. Adv.">
        <title>The American lobster genome reveals insights on longevity, neural, and immune adaptations.</title>
        <authorList>
            <person name="Polinski J.M."/>
            <person name="Zimin A.V."/>
            <person name="Clark K.F."/>
            <person name="Kohn A.B."/>
            <person name="Sadowski N."/>
            <person name="Timp W."/>
            <person name="Ptitsyn A."/>
            <person name="Khanna P."/>
            <person name="Romanova D.Y."/>
            <person name="Williams P."/>
            <person name="Greenwood S.J."/>
            <person name="Moroz L.L."/>
            <person name="Walt D.R."/>
            <person name="Bodnar A.G."/>
        </authorList>
    </citation>
    <scope>NUCLEOTIDE SEQUENCE</scope>
    <source>
        <strain evidence="1">GMGI-L3</strain>
    </source>
</reference>
<name>A0A8J5JNS5_HOMAM</name>
<evidence type="ECO:0000313" key="2">
    <source>
        <dbReference type="Proteomes" id="UP000747542"/>
    </source>
</evidence>
<proteinExistence type="predicted"/>
<dbReference type="Gene3D" id="3.30.420.10">
    <property type="entry name" value="Ribonuclease H-like superfamily/Ribonuclease H"/>
    <property type="match status" value="1"/>
</dbReference>